<evidence type="ECO:0000313" key="2">
    <source>
        <dbReference type="Proteomes" id="UP000265643"/>
    </source>
</evidence>
<gene>
    <name evidence="1" type="ORF">KGMB01110_04810</name>
</gene>
<proteinExistence type="predicted"/>
<sequence length="70" mass="8231">MEEKWIINISVKKKTHSSKDKQPVTRLERETYDRLAEISGEMGIPMKKLASELILEAMKHMELNKTMQKE</sequence>
<protein>
    <submittedName>
        <fullName evidence="1">Uncharacterized protein</fullName>
    </submittedName>
</protein>
<comment type="caution">
    <text evidence="1">The sequence shown here is derived from an EMBL/GenBank/DDBJ whole genome shotgun (WGS) entry which is preliminary data.</text>
</comment>
<dbReference type="AlphaFoldDB" id="A0A391NYI8"/>
<reference evidence="2" key="1">
    <citation type="submission" date="2018-09" db="EMBL/GenBank/DDBJ databases">
        <title>Draft Genome Sequence of Mediterraneibacter sp. KCTC 15684.</title>
        <authorList>
            <person name="Kim J.S."/>
            <person name="Han K.I."/>
            <person name="Suh M.K."/>
            <person name="Lee K.C."/>
            <person name="Eom M.K."/>
            <person name="Lee J.H."/>
            <person name="Park S.H."/>
            <person name="Kang S.W."/>
            <person name="Park J.E."/>
            <person name="Oh B.S."/>
            <person name="Yu S.Y."/>
            <person name="Choi S.H."/>
            <person name="Lee D.H."/>
            <person name="Yoon H."/>
            <person name="Kim B."/>
            <person name="Yang S.J."/>
            <person name="Lee J.S."/>
        </authorList>
    </citation>
    <scope>NUCLEOTIDE SEQUENCE [LARGE SCALE GENOMIC DNA]</scope>
    <source>
        <strain evidence="2">KCTC 15684</strain>
    </source>
</reference>
<dbReference type="Proteomes" id="UP000265643">
    <property type="component" value="Unassembled WGS sequence"/>
</dbReference>
<dbReference type="RefSeq" id="WP_119297449.1">
    <property type="nucleotide sequence ID" value="NZ_BHGK01000001.1"/>
</dbReference>
<organism evidence="1 2">
    <name type="scientific">Mediterraneibacter butyricigenes</name>
    <dbReference type="NCBI Taxonomy" id="2316025"/>
    <lineage>
        <taxon>Bacteria</taxon>
        <taxon>Bacillati</taxon>
        <taxon>Bacillota</taxon>
        <taxon>Clostridia</taxon>
        <taxon>Lachnospirales</taxon>
        <taxon>Lachnospiraceae</taxon>
        <taxon>Mediterraneibacter</taxon>
    </lineage>
</organism>
<evidence type="ECO:0000313" key="1">
    <source>
        <dbReference type="EMBL" id="GCA66045.1"/>
    </source>
</evidence>
<name>A0A391NYI8_9FIRM</name>
<dbReference type="EMBL" id="BHGK01000001">
    <property type="protein sequence ID" value="GCA66045.1"/>
    <property type="molecule type" value="Genomic_DNA"/>
</dbReference>
<keyword evidence="2" id="KW-1185">Reference proteome</keyword>
<accession>A0A391NYI8</accession>